<proteinExistence type="predicted"/>
<dbReference type="AlphaFoldDB" id="A0A9R0RXB3"/>
<organism evidence="1 2">
    <name type="scientific">Triticum turgidum subsp. durum</name>
    <name type="common">Durum wheat</name>
    <name type="synonym">Triticum durum</name>
    <dbReference type="NCBI Taxonomy" id="4567"/>
    <lineage>
        <taxon>Eukaryota</taxon>
        <taxon>Viridiplantae</taxon>
        <taxon>Streptophyta</taxon>
        <taxon>Embryophyta</taxon>
        <taxon>Tracheophyta</taxon>
        <taxon>Spermatophyta</taxon>
        <taxon>Magnoliopsida</taxon>
        <taxon>Liliopsida</taxon>
        <taxon>Poales</taxon>
        <taxon>Poaceae</taxon>
        <taxon>BOP clade</taxon>
        <taxon>Pooideae</taxon>
        <taxon>Triticodae</taxon>
        <taxon>Triticeae</taxon>
        <taxon>Triticinae</taxon>
        <taxon>Triticum</taxon>
    </lineage>
</organism>
<evidence type="ECO:0000313" key="2">
    <source>
        <dbReference type="Proteomes" id="UP000324705"/>
    </source>
</evidence>
<dbReference type="PANTHER" id="PTHR47369">
    <property type="entry name" value="BTB/POZ DOMAIN-CONTAINING PROTEIN"/>
    <property type="match status" value="1"/>
</dbReference>
<dbReference type="Gramene" id="TRITD3Av1G257640.1">
    <property type="protein sequence ID" value="TRITD3Av1G257640.1"/>
    <property type="gene ID" value="TRITD3Av1G257640"/>
</dbReference>
<gene>
    <name evidence="1" type="ORF">TRITD_3Av1G257640</name>
</gene>
<protein>
    <submittedName>
        <fullName evidence="1">Uncharacterized protein</fullName>
    </submittedName>
</protein>
<accession>A0A9R0RXB3</accession>
<keyword evidence="2" id="KW-1185">Reference proteome</keyword>
<dbReference type="PANTHER" id="PTHR47369:SF1">
    <property type="entry name" value="BTB_POZ DOMAIN-CONTAINING PROTEIN"/>
    <property type="match status" value="1"/>
</dbReference>
<dbReference type="Proteomes" id="UP000324705">
    <property type="component" value="Chromosome 3A"/>
</dbReference>
<evidence type="ECO:0000313" key="1">
    <source>
        <dbReference type="EMBL" id="VAH68578.1"/>
    </source>
</evidence>
<reference evidence="1 2" key="1">
    <citation type="submission" date="2017-09" db="EMBL/GenBank/DDBJ databases">
        <authorList>
            <consortium name="International Durum Wheat Genome Sequencing Consortium (IDWGSC)"/>
            <person name="Milanesi L."/>
        </authorList>
    </citation>
    <scope>NUCLEOTIDE SEQUENCE [LARGE SCALE GENOMIC DNA]</scope>
    <source>
        <strain evidence="2">cv. Svevo</strain>
    </source>
</reference>
<dbReference type="EMBL" id="LT934115">
    <property type="protein sequence ID" value="VAH68578.1"/>
    <property type="molecule type" value="Genomic_DNA"/>
</dbReference>
<name>A0A9R0RXB3_TRITD</name>
<sequence length="99" mass="10480">MQMLLCHRVQAIVPDTCRNCCLTSNSCDYRQEHDRTSASGTEGSICLADAQGDGNGMFSPVRANVRGAADGLAGIGRGNSNVPGAAWAPTRHNEATFRI</sequence>